<dbReference type="GO" id="GO:0007059">
    <property type="term" value="P:chromosome segregation"/>
    <property type="evidence" value="ECO:0007669"/>
    <property type="project" value="UniProtKB-KW"/>
</dbReference>
<sequence>VQRESGLRSRPLALRLSGFSERGAARQPRITEEQGLEIYDWIRTIRDPEKPNTPEELEMVTEGCVETTIWLLSSLRRLYLIALWQLTGLCLRAKLQRRLPFKRKLEIYISRNPINRRRHQSTDK</sequence>
<dbReference type="InterPro" id="IPR034904">
    <property type="entry name" value="FSCA_dom_sf"/>
</dbReference>
<evidence type="ECO:0000313" key="4">
    <source>
        <dbReference type="Proteomes" id="UP000694414"/>
    </source>
</evidence>
<organism evidence="3 4">
    <name type="scientific">Prolemur simus</name>
    <name type="common">Greater bamboo lemur</name>
    <name type="synonym">Hapalemur simus</name>
    <dbReference type="NCBI Taxonomy" id="1328070"/>
    <lineage>
        <taxon>Eukaryota</taxon>
        <taxon>Metazoa</taxon>
        <taxon>Chordata</taxon>
        <taxon>Craniata</taxon>
        <taxon>Vertebrata</taxon>
        <taxon>Euteleostomi</taxon>
        <taxon>Mammalia</taxon>
        <taxon>Eutheria</taxon>
        <taxon>Euarchontoglires</taxon>
        <taxon>Primates</taxon>
        <taxon>Strepsirrhini</taxon>
        <taxon>Lemuriformes</taxon>
        <taxon>Lemuridae</taxon>
        <taxon>Prolemur</taxon>
    </lineage>
</organism>
<accession>A0A8C8YXW3</accession>
<dbReference type="PANTHER" id="PTHR12377">
    <property type="entry name" value="CYTOSOLIC IRON-SULFUR ASSEMBLY COMPONENT 2B-RELATED"/>
    <property type="match status" value="1"/>
</dbReference>
<keyword evidence="2" id="KW-0159">Chromosome partition</keyword>
<proteinExistence type="inferred from homology"/>
<evidence type="ECO:0000313" key="3">
    <source>
        <dbReference type="Ensembl" id="ENSPSMP00000010516.1"/>
    </source>
</evidence>
<dbReference type="Gene3D" id="3.30.300.130">
    <property type="entry name" value="Fe-S cluster assembly (FSCA)"/>
    <property type="match status" value="1"/>
</dbReference>
<dbReference type="Ensembl" id="ENSPSMT00000012286.1">
    <property type="protein sequence ID" value="ENSPSMP00000010516.1"/>
    <property type="gene ID" value="ENSPSMG00000007613.1"/>
</dbReference>
<dbReference type="PANTHER" id="PTHR12377:SF2">
    <property type="entry name" value="CYTOSOLIC IRON-SULFUR ASSEMBLY COMPONENT 2A"/>
    <property type="match status" value="1"/>
</dbReference>
<evidence type="ECO:0000256" key="2">
    <source>
        <dbReference type="ARBA" id="ARBA00022829"/>
    </source>
</evidence>
<dbReference type="InterPro" id="IPR039796">
    <property type="entry name" value="MIP18"/>
</dbReference>
<evidence type="ECO:0000256" key="1">
    <source>
        <dbReference type="ARBA" id="ARBA00010381"/>
    </source>
</evidence>
<keyword evidence="4" id="KW-1185">Reference proteome</keyword>
<protein>
    <submittedName>
        <fullName evidence="3">Uncharacterized protein</fullName>
    </submittedName>
</protein>
<dbReference type="GO" id="GO:0051604">
    <property type="term" value="P:protein maturation"/>
    <property type="evidence" value="ECO:0007669"/>
    <property type="project" value="InterPro"/>
</dbReference>
<dbReference type="AlphaFoldDB" id="A0A8C8YXW3"/>
<reference evidence="3" key="1">
    <citation type="submission" date="2025-08" db="UniProtKB">
        <authorList>
            <consortium name="Ensembl"/>
        </authorList>
    </citation>
    <scope>IDENTIFICATION</scope>
</reference>
<comment type="similarity">
    <text evidence="1">Belongs to the MIP18 family.</text>
</comment>
<reference evidence="3" key="2">
    <citation type="submission" date="2025-09" db="UniProtKB">
        <authorList>
            <consortium name="Ensembl"/>
        </authorList>
    </citation>
    <scope>IDENTIFICATION</scope>
</reference>
<dbReference type="Proteomes" id="UP000694414">
    <property type="component" value="Unplaced"/>
</dbReference>
<name>A0A8C8YXW3_PROSS</name>